<evidence type="ECO:0000313" key="2">
    <source>
        <dbReference type="EMBL" id="MBX67525.1"/>
    </source>
</evidence>
<reference evidence="2" key="1">
    <citation type="submission" date="2018-02" db="EMBL/GenBank/DDBJ databases">
        <title>Rhizophora mucronata_Transcriptome.</title>
        <authorList>
            <person name="Meera S.P."/>
            <person name="Sreeshan A."/>
            <person name="Augustine A."/>
        </authorList>
    </citation>
    <scope>NUCLEOTIDE SEQUENCE</scope>
    <source>
        <tissue evidence="2">Leaf</tissue>
    </source>
</reference>
<name>A0A2P2QKV3_RHIMU</name>
<evidence type="ECO:0000256" key="1">
    <source>
        <dbReference type="SAM" id="MobiDB-lite"/>
    </source>
</evidence>
<organism evidence="2">
    <name type="scientific">Rhizophora mucronata</name>
    <name type="common">Asiatic mangrove</name>
    <dbReference type="NCBI Taxonomy" id="61149"/>
    <lineage>
        <taxon>Eukaryota</taxon>
        <taxon>Viridiplantae</taxon>
        <taxon>Streptophyta</taxon>
        <taxon>Embryophyta</taxon>
        <taxon>Tracheophyta</taxon>
        <taxon>Spermatophyta</taxon>
        <taxon>Magnoliopsida</taxon>
        <taxon>eudicotyledons</taxon>
        <taxon>Gunneridae</taxon>
        <taxon>Pentapetalae</taxon>
        <taxon>rosids</taxon>
        <taxon>fabids</taxon>
        <taxon>Malpighiales</taxon>
        <taxon>Rhizophoraceae</taxon>
        <taxon>Rhizophora</taxon>
    </lineage>
</organism>
<dbReference type="AlphaFoldDB" id="A0A2P2QKV3"/>
<proteinExistence type="predicted"/>
<feature type="region of interest" description="Disordered" evidence="1">
    <location>
        <begin position="1"/>
        <end position="36"/>
    </location>
</feature>
<dbReference type="EMBL" id="GGEC01087041">
    <property type="protein sequence ID" value="MBX67525.1"/>
    <property type="molecule type" value="Transcribed_RNA"/>
</dbReference>
<accession>A0A2P2QKV3</accession>
<protein>
    <submittedName>
        <fullName evidence="2">Uncharacterized protein</fullName>
    </submittedName>
</protein>
<sequence length="36" mass="4448">MNNIHDLSQHKMHMENSILRKQTQELKKKNFKGRKR</sequence>